<feature type="region of interest" description="Disordered" evidence="1">
    <location>
        <begin position="107"/>
        <end position="167"/>
    </location>
</feature>
<evidence type="ECO:0000256" key="1">
    <source>
        <dbReference type="SAM" id="MobiDB-lite"/>
    </source>
</evidence>
<organism evidence="2">
    <name type="scientific">Noctiluca scintillans</name>
    <name type="common">Sea sparkle</name>
    <name type="synonym">Red tide dinoflagellate</name>
    <dbReference type="NCBI Taxonomy" id="2966"/>
    <lineage>
        <taxon>Eukaryota</taxon>
        <taxon>Sar</taxon>
        <taxon>Alveolata</taxon>
        <taxon>Dinophyceae</taxon>
        <taxon>Noctilucales</taxon>
        <taxon>Noctilucaceae</taxon>
        <taxon>Noctiluca</taxon>
    </lineage>
</organism>
<proteinExistence type="predicted"/>
<protein>
    <submittedName>
        <fullName evidence="2">Uncharacterized protein</fullName>
    </submittedName>
</protein>
<name>A0A7S1ALQ5_NOCSC</name>
<sequence>MAYDGYYGVDVEYDGAAEEEYEGAGGWGEAYDATLEEPEWGMRPILCANGSSCRFLAMGVCRYYHSAEEWECVGVQAAGPQVLRQPVAAPHRKRPWNVLVLTPESSKFAGESQARVDSPRREGREVEGGRRSRSPRRQGRRPSLTPAGARATTDLAATPLEPPPGIF</sequence>
<accession>A0A7S1ALQ5</accession>
<dbReference type="AlphaFoldDB" id="A0A7S1ALQ5"/>
<gene>
    <name evidence="2" type="ORF">NSCI0253_LOCUS32874</name>
</gene>
<feature type="compositionally biased region" description="Basic residues" evidence="1">
    <location>
        <begin position="131"/>
        <end position="140"/>
    </location>
</feature>
<evidence type="ECO:0000313" key="2">
    <source>
        <dbReference type="EMBL" id="CAD8858520.1"/>
    </source>
</evidence>
<reference evidence="2" key="1">
    <citation type="submission" date="2021-01" db="EMBL/GenBank/DDBJ databases">
        <authorList>
            <person name="Corre E."/>
            <person name="Pelletier E."/>
            <person name="Niang G."/>
            <person name="Scheremetjew M."/>
            <person name="Finn R."/>
            <person name="Kale V."/>
            <person name="Holt S."/>
            <person name="Cochrane G."/>
            <person name="Meng A."/>
            <person name="Brown T."/>
            <person name="Cohen L."/>
        </authorList>
    </citation>
    <scope>NUCLEOTIDE SEQUENCE</scope>
</reference>
<dbReference type="EMBL" id="HBFQ01046195">
    <property type="protein sequence ID" value="CAD8858520.1"/>
    <property type="molecule type" value="Transcribed_RNA"/>
</dbReference>
<feature type="compositionally biased region" description="Basic and acidic residues" evidence="1">
    <location>
        <begin position="117"/>
        <end position="130"/>
    </location>
</feature>